<dbReference type="AGR" id="FB:FBgn0050432"/>
<evidence type="ECO:0000313" key="3">
    <source>
        <dbReference type="FlyBase" id="FBgn0050432"/>
    </source>
</evidence>
<reference evidence="2 4" key="4">
    <citation type="journal article" date="2002" name="Genome Biol.">
        <title>The transposable elements of the Drosophila melanogaster euchromatin: a genomics perspective.</title>
        <authorList>
            <person name="Kaminker J.S."/>
            <person name="Bergman C.M."/>
            <person name="Kronmiller B."/>
            <person name="Carlson J."/>
            <person name="Svirskas R."/>
            <person name="Patel S."/>
            <person name="Frise E."/>
            <person name="Wheeler D.A."/>
            <person name="Lewis S.E."/>
            <person name="Rubin G.M."/>
            <person name="Ashburner M."/>
            <person name="Celniker S.E."/>
        </authorList>
    </citation>
    <scope>NUCLEOTIDE SEQUENCE [LARGE SCALE GENOMIC DNA]</scope>
    <source>
        <strain evidence="4">Berkeley</strain>
    </source>
</reference>
<accession>A1Z6K6</accession>
<feature type="transmembrane region" description="Helical" evidence="1">
    <location>
        <begin position="7"/>
        <end position="32"/>
    </location>
</feature>
<keyword evidence="4" id="KW-1185">Reference proteome</keyword>
<dbReference type="VEuPathDB" id="VectorBase:FBgn0050432"/>
<reference evidence="2 4" key="11">
    <citation type="journal article" date="2015" name="Genome Res.">
        <title>The Release 6 reference sequence of the Drosophila melanogaster genome.</title>
        <authorList>
            <person name="Hoskins R.A."/>
            <person name="Carlson J.W."/>
            <person name="Wan K.H."/>
            <person name="Park S."/>
            <person name="Mendez I."/>
            <person name="Galle S.E."/>
            <person name="Booth B.W."/>
            <person name="Pfeiffer B.D."/>
            <person name="George R.A."/>
            <person name="Svirskas R."/>
            <person name="Krzywinski M."/>
            <person name="Schein J."/>
            <person name="Accardo M.C."/>
            <person name="Damia E."/>
            <person name="Messina G."/>
            <person name="Mendez-Lago M."/>
            <person name="de Pablos B."/>
            <person name="Demakova O.V."/>
            <person name="Andreyeva E.N."/>
            <person name="Boldyreva L.V."/>
            <person name="Marra M."/>
            <person name="Carvalho A.B."/>
            <person name="Dimitri P."/>
            <person name="Villasante A."/>
            <person name="Zhimulev I.F."/>
            <person name="Rubin G.M."/>
            <person name="Karpen G.H."/>
            <person name="Celniker S.E."/>
        </authorList>
    </citation>
    <scope>NUCLEOTIDE SEQUENCE [LARGE SCALE GENOMIC DNA]</scope>
    <source>
        <strain evidence="4">Berkeley</strain>
    </source>
</reference>
<feature type="transmembrane region" description="Helical" evidence="1">
    <location>
        <begin position="66"/>
        <end position="82"/>
    </location>
</feature>
<name>A1Z6K6_DROME</name>
<dbReference type="EMBL" id="AE013599">
    <property type="protein sequence ID" value="AAM68349.2"/>
    <property type="molecule type" value="Genomic_DNA"/>
</dbReference>
<reference evidence="2 4" key="2">
    <citation type="journal article" date="2002" name="Genome Biol.">
        <title>Finishing a whole-genome shotgun: release 3 of the Drosophila melanogaster euchromatic genome sequence.</title>
        <authorList>
            <person name="Celniker S.E."/>
            <person name="Wheeler D.A."/>
            <person name="Kronmiller B."/>
            <person name="Carlson J.W."/>
            <person name="Halpern A."/>
            <person name="Patel S."/>
            <person name="Adams M."/>
            <person name="Champe M."/>
            <person name="Dugan S.P."/>
            <person name="Frise E."/>
            <person name="Hodgson A."/>
            <person name="George R.A."/>
            <person name="Hoskins R.A."/>
            <person name="Laverty T."/>
            <person name="Muzny D.M."/>
            <person name="Nelson C.R."/>
            <person name="Pacleb J.M."/>
            <person name="Park S."/>
            <person name="Pfeiffer B.D."/>
            <person name="Richards S."/>
            <person name="Sodergren E.J."/>
            <person name="Svirskas R."/>
            <person name="Tabor P.E."/>
            <person name="Wan K."/>
            <person name="Stapleton M."/>
            <person name="Sutton G.G."/>
            <person name="Venter C."/>
            <person name="Weinstock G."/>
            <person name="Scherer S.E."/>
            <person name="Myers E.W."/>
            <person name="Gibbs R.A."/>
            <person name="Rubin G.M."/>
        </authorList>
    </citation>
    <scope>NUCLEOTIDE SEQUENCE [LARGE SCALE GENOMIC DNA]</scope>
    <source>
        <strain evidence="4">Berkeley</strain>
    </source>
</reference>
<dbReference type="InParanoid" id="A1Z6K6"/>
<dbReference type="ExpressionAtlas" id="A1Z6K6">
    <property type="expression patterns" value="baseline and differential"/>
</dbReference>
<evidence type="ECO:0000313" key="2">
    <source>
        <dbReference type="EMBL" id="AAM68349.2"/>
    </source>
</evidence>
<dbReference type="PaxDb" id="7227-FBpp0298834"/>
<reference evidence="2 4" key="10">
    <citation type="journal article" date="2015" name="G3 (Bethesda)">
        <title>Gene Model Annotations for Drosophila melanogaster: The Rule-Benders.</title>
        <authorList>
            <consortium name="FlyBase Consortium"/>
            <person name="Crosby M.A."/>
            <person name="Gramates L.S."/>
            <person name="Dos Santos G."/>
            <person name="Matthews B.B."/>
            <person name="St Pierre S.E."/>
            <person name="Zhou P."/>
            <person name="Schroeder A.J."/>
            <person name="Falls K."/>
            <person name="Emmert D.B."/>
            <person name="Russo S.M."/>
            <person name="Gelbart W.M."/>
            <person name="null"/>
        </authorList>
    </citation>
    <scope>NUCLEOTIDE SEQUENCE [LARGE SCALE GENOMIC DNA]</scope>
    <source>
        <strain evidence="4">Berkeley</strain>
    </source>
</reference>
<dbReference type="KEGG" id="dme:Dmel_CG30432"/>
<dbReference type="RefSeq" id="NP_724464.2">
    <property type="nucleotide sequence ID" value="NM_165467.3"/>
</dbReference>
<sequence length="133" mass="15822">MEGRKEFLNILLVIQIIYIVPVGIICLVIVAFQVTGYRLNDFVLFSYMNYIEQQARSYTPESWDKGLNIIVWIHVVILYVVFRKRECLRVQTLEDTRRQFEIEDLFRMETEFMEQLRSQGIELEDSTLDSSCV</sequence>
<evidence type="ECO:0000313" key="4">
    <source>
        <dbReference type="Proteomes" id="UP000000803"/>
    </source>
</evidence>
<reference evidence="2 4" key="3">
    <citation type="journal article" date="2002" name="Genome Biol.">
        <title>Annotation of the Drosophila melanogaster euchromatic genome: a systematic review.</title>
        <authorList>
            <person name="Misra S."/>
            <person name="Crosby M.A."/>
            <person name="Mungall C.J."/>
            <person name="Matthews B.B."/>
            <person name="Campbell K.S."/>
            <person name="Hradecky P."/>
            <person name="Huang Y."/>
            <person name="Kaminker J.S."/>
            <person name="Millburn G.H."/>
            <person name="Prochnik S.E."/>
            <person name="Smith C.D."/>
            <person name="Tupy J.L."/>
            <person name="Whitfied E.J."/>
            <person name="Bayraktaroglu L."/>
            <person name="Berman B.P."/>
            <person name="Bettencourt B.R."/>
            <person name="Celniker S.E."/>
            <person name="de Grey A.D."/>
            <person name="Drysdale R.A."/>
            <person name="Harris N.L."/>
            <person name="Richter J."/>
            <person name="Russo S."/>
            <person name="Schroeder A.J."/>
            <person name="Shu S.Q."/>
            <person name="Stapleton M."/>
            <person name="Yamada C."/>
            <person name="Ashburner M."/>
            <person name="Gelbart W.M."/>
            <person name="Rubin G.M."/>
            <person name="Lewis S.E."/>
        </authorList>
    </citation>
    <scope>GENOME REANNOTATION</scope>
    <source>
        <strain evidence="4">Berkeley</strain>
    </source>
</reference>
<organism evidence="2 4">
    <name type="scientific">Drosophila melanogaster</name>
    <name type="common">Fruit fly</name>
    <dbReference type="NCBI Taxonomy" id="7227"/>
    <lineage>
        <taxon>Eukaryota</taxon>
        <taxon>Metazoa</taxon>
        <taxon>Ecdysozoa</taxon>
        <taxon>Arthropoda</taxon>
        <taxon>Hexapoda</taxon>
        <taxon>Insecta</taxon>
        <taxon>Pterygota</taxon>
        <taxon>Neoptera</taxon>
        <taxon>Endopterygota</taxon>
        <taxon>Diptera</taxon>
        <taxon>Brachycera</taxon>
        <taxon>Muscomorpha</taxon>
        <taxon>Ephydroidea</taxon>
        <taxon>Drosophilidae</taxon>
        <taxon>Drosophila</taxon>
        <taxon>Sophophora</taxon>
    </lineage>
</organism>
<reference evidence="2 4" key="6">
    <citation type="journal article" date="2005" name="PLoS Comput. Biol.">
        <title>Combined evidence annotation of transposable elements in genome sequences.</title>
        <authorList>
            <person name="Quesneville H."/>
            <person name="Bergman C.M."/>
            <person name="Andrieu O."/>
            <person name="Autard D."/>
            <person name="Nouaud D."/>
            <person name="Ashburner M."/>
            <person name="Anxolabehere D."/>
        </authorList>
    </citation>
    <scope>NUCLEOTIDE SEQUENCE [LARGE SCALE GENOMIC DNA]</scope>
    <source>
        <strain evidence="4">Berkeley</strain>
    </source>
</reference>
<dbReference type="DNASU" id="246611"/>
<evidence type="ECO:0000256" key="1">
    <source>
        <dbReference type="SAM" id="Phobius"/>
    </source>
</evidence>
<reference evidence="2 4" key="1">
    <citation type="journal article" date="2000" name="Science">
        <title>The genome sequence of Drosophila melanogaster.</title>
        <authorList>
            <person name="Adams M.D."/>
            <person name="Celniker S.E."/>
            <person name="Holt R.A."/>
            <person name="Evans C.A."/>
            <person name="Gocayne J.D."/>
            <person name="Amanatides P.G."/>
            <person name="Scherer S.E."/>
            <person name="Li P.W."/>
            <person name="Hoskins R.A."/>
            <person name="Galle R.F."/>
            <person name="George R.A."/>
            <person name="Lewis S.E."/>
            <person name="Richards S."/>
            <person name="Ashburner M."/>
            <person name="Henderson S.N."/>
            <person name="Sutton G.G."/>
            <person name="Wortman J.R."/>
            <person name="Yandell M.D."/>
            <person name="Zhang Q."/>
            <person name="Chen L.X."/>
            <person name="Brandon R.C."/>
            <person name="Rogers Y.H."/>
            <person name="Blazej R.G."/>
            <person name="Champe M."/>
            <person name="Pfeiffer B.D."/>
            <person name="Wan K.H."/>
            <person name="Doyle C."/>
            <person name="Baxter E.G."/>
            <person name="Helt G."/>
            <person name="Nelson C.R."/>
            <person name="Gabor G.L."/>
            <person name="Abril J.F."/>
            <person name="Agbayani A."/>
            <person name="An H.J."/>
            <person name="Andrews-Pfannkoch C."/>
            <person name="Baldwin D."/>
            <person name="Ballew R.M."/>
            <person name="Basu A."/>
            <person name="Baxendale J."/>
            <person name="Bayraktaroglu L."/>
            <person name="Beasley E.M."/>
            <person name="Beeson K.Y."/>
            <person name="Benos P.V."/>
            <person name="Berman B.P."/>
            <person name="Bhandari D."/>
            <person name="Bolshakov S."/>
            <person name="Borkova D."/>
            <person name="Botchan M.R."/>
            <person name="Bouck J."/>
            <person name="Brokstein P."/>
            <person name="Brottier P."/>
            <person name="Burtis K.C."/>
            <person name="Busam D.A."/>
            <person name="Butler H."/>
            <person name="Cadieu E."/>
            <person name="Center A."/>
            <person name="Chandra I."/>
            <person name="Cherry J.M."/>
            <person name="Cawley S."/>
            <person name="Dahlke C."/>
            <person name="Davenport L.B."/>
            <person name="Davies P."/>
            <person name="de Pablos B."/>
            <person name="Delcher A."/>
            <person name="Deng Z."/>
            <person name="Mays A.D."/>
            <person name="Dew I."/>
            <person name="Dietz S.M."/>
            <person name="Dodson K."/>
            <person name="Doup L.E."/>
            <person name="Downes M."/>
            <person name="Dugan-Rocha S."/>
            <person name="Dunkov B.C."/>
            <person name="Dunn P."/>
            <person name="Durbin K.J."/>
            <person name="Evangelista C.C."/>
            <person name="Ferraz C."/>
            <person name="Ferriera S."/>
            <person name="Fleischmann W."/>
            <person name="Fosler C."/>
            <person name="Gabrielian A.E."/>
            <person name="Garg N.S."/>
            <person name="Gelbart W.M."/>
            <person name="Glasser K."/>
            <person name="Glodek A."/>
            <person name="Gong F."/>
            <person name="Gorrell J.H."/>
            <person name="Gu Z."/>
            <person name="Guan P."/>
            <person name="Harris M."/>
            <person name="Harris N.L."/>
            <person name="Harvey D."/>
            <person name="Heiman T.J."/>
            <person name="Hernandez J.R."/>
            <person name="Houck J."/>
            <person name="Hostin D."/>
            <person name="Houston K.A."/>
            <person name="Howland T.J."/>
            <person name="Wei M.H."/>
            <person name="Ibegwam C."/>
            <person name="Jalali M."/>
            <person name="Kalush F."/>
            <person name="Karpen G.H."/>
            <person name="Ke Z."/>
            <person name="Kennison J.A."/>
            <person name="Ketchum K.A."/>
            <person name="Kimmel B.E."/>
            <person name="Kodira C.D."/>
            <person name="Kraft C."/>
            <person name="Kravitz S."/>
            <person name="Kulp D."/>
            <person name="Lai Z."/>
            <person name="Lasko P."/>
            <person name="Lei Y."/>
            <person name="Levitsky A.A."/>
            <person name="Li J."/>
            <person name="Li Z."/>
            <person name="Liang Y."/>
            <person name="Lin X."/>
            <person name="Liu X."/>
            <person name="Mattei B."/>
            <person name="McIntosh T.C."/>
            <person name="McLeod M.P."/>
            <person name="McPherson D."/>
            <person name="Merkulov G."/>
            <person name="Milshina N.V."/>
            <person name="Mobarry C."/>
            <person name="Morris J."/>
            <person name="Moshrefi A."/>
            <person name="Mount S.M."/>
            <person name="Moy M."/>
            <person name="Murphy B."/>
            <person name="Murphy L."/>
            <person name="Muzny D.M."/>
            <person name="Nelson D.L."/>
            <person name="Nelson D.R."/>
            <person name="Nelson K.A."/>
            <person name="Nixon K."/>
            <person name="Nusskern D.R."/>
            <person name="Pacleb J.M."/>
            <person name="Palazzolo M."/>
            <person name="Pittman G.S."/>
            <person name="Pan S."/>
            <person name="Pollard J."/>
            <person name="Puri V."/>
            <person name="Reese M.G."/>
            <person name="Reinert K."/>
            <person name="Remington K."/>
            <person name="Saunders R.D."/>
            <person name="Scheeler F."/>
            <person name="Shen H."/>
            <person name="Shue B.C."/>
            <person name="Siden-Kiamos I."/>
            <person name="Simpson M."/>
            <person name="Skupski M.P."/>
            <person name="Smith T."/>
            <person name="Spier E."/>
            <person name="Spradling A.C."/>
            <person name="Stapleton M."/>
            <person name="Strong R."/>
            <person name="Sun E."/>
            <person name="Svirskas R."/>
            <person name="Tector C."/>
            <person name="Turner R."/>
            <person name="Venter E."/>
            <person name="Wang A.H."/>
            <person name="Wang X."/>
            <person name="Wang Z.Y."/>
            <person name="Wassarman D.A."/>
            <person name="Weinstock G.M."/>
            <person name="Weissenbach J."/>
            <person name="Williams S.M."/>
            <person name="WoodageT"/>
            <person name="Worley K.C."/>
            <person name="Wu D."/>
            <person name="Yang S."/>
            <person name="Yao Q.A."/>
            <person name="Ye J."/>
            <person name="Yeh R.F."/>
            <person name="Zaveri J.S."/>
            <person name="Zhan M."/>
            <person name="Zhang G."/>
            <person name="Zhao Q."/>
            <person name="Zheng L."/>
            <person name="Zheng X.H."/>
            <person name="Zhong F.N."/>
            <person name="Zhong W."/>
            <person name="Zhou X."/>
            <person name="Zhu S."/>
            <person name="Zhu X."/>
            <person name="Smith H.O."/>
            <person name="Gibbs R.A."/>
            <person name="Myers E.W."/>
            <person name="Rubin G.M."/>
            <person name="Venter J.C."/>
        </authorList>
    </citation>
    <scope>NUCLEOTIDE SEQUENCE [LARGE SCALE GENOMIC DNA]</scope>
    <source>
        <strain evidence="4">Berkeley</strain>
    </source>
</reference>
<keyword evidence="1" id="KW-0472">Membrane</keyword>
<reference evidence="2 4" key="7">
    <citation type="journal article" date="2007" name="Science">
        <title>The Release 5.1 annotation of Drosophila melanogaster heterochromatin.</title>
        <authorList>
            <person name="Smith C.D."/>
            <person name="Shu S."/>
            <person name="Mungall C.J."/>
            <person name="Karpen G.H."/>
        </authorList>
    </citation>
    <scope>NUCLEOTIDE SEQUENCE [LARGE SCALE GENOMIC DNA]</scope>
    <source>
        <strain evidence="4">Berkeley</strain>
    </source>
</reference>
<protein>
    <submittedName>
        <fullName evidence="2">Uncharacterized protein</fullName>
    </submittedName>
</protein>
<dbReference type="OrthoDB" id="7859498at2759"/>
<keyword evidence="1" id="KW-1133">Transmembrane helix</keyword>
<dbReference type="SMR" id="A1Z6K6"/>
<dbReference type="HOGENOM" id="CLU_1908837_0_0_1"/>
<proteinExistence type="predicted"/>
<dbReference type="IntAct" id="A1Z6K6">
    <property type="interactions" value="27"/>
</dbReference>
<keyword evidence="1" id="KW-0812">Transmembrane</keyword>
<dbReference type="GeneID" id="246611"/>
<dbReference type="FlyBase" id="FBgn0050432">
    <property type="gene designation" value="CG30432"/>
</dbReference>
<dbReference type="Bgee" id="FBgn0050432">
    <property type="expression patterns" value="Expressed in early-mid elongation-stage spermatid (Drosophila) in testis and 17 other cell types or tissues"/>
</dbReference>
<reference evidence="2 4" key="5">
    <citation type="journal article" date="2002" name="Genome Biol.">
        <title>Heterochromatic sequences in a Drosophila whole-genome shotgun assembly.</title>
        <authorList>
            <person name="Hoskins R.A."/>
            <person name="Smith C.D."/>
            <person name="Carlson J.W."/>
            <person name="Carvalho A.B."/>
            <person name="Halpern A."/>
            <person name="Kaminker J.S."/>
            <person name="Kennedy C."/>
            <person name="Mungall C.J."/>
            <person name="Sullivan B.A."/>
            <person name="Sutton G.G."/>
            <person name="Yasuhara J.C."/>
            <person name="Wakimoto B.T."/>
            <person name="Myers E.W."/>
            <person name="Celniker S.E."/>
            <person name="Rubin G.M."/>
            <person name="Karpen G.H."/>
        </authorList>
    </citation>
    <scope>NUCLEOTIDE SEQUENCE [LARGE SCALE GENOMIC DNA]</scope>
    <source>
        <strain evidence="4">Berkeley</strain>
    </source>
</reference>
<dbReference type="UCSC" id="CG30432-RA">
    <property type="organism name" value="d. melanogaster"/>
</dbReference>
<dbReference type="PhylomeDB" id="A1Z6K6"/>
<dbReference type="Proteomes" id="UP000000803">
    <property type="component" value="Chromosome 2R"/>
</dbReference>
<reference evidence="2 4" key="8">
    <citation type="journal article" date="2007" name="Science">
        <title>Sequence finishing and mapping of Drosophila melanogaster heterochromatin.</title>
        <authorList>
            <person name="Hoskins R.A."/>
            <person name="Carlson J.W."/>
            <person name="Kennedy C."/>
            <person name="Acevedo D."/>
            <person name="Evans-Holm M."/>
            <person name="Frise E."/>
            <person name="Wan K.H."/>
            <person name="Park S."/>
            <person name="Mendez-Lago M."/>
            <person name="Rossi F."/>
            <person name="Villasante A."/>
            <person name="Dimitri P."/>
            <person name="Karpen G.H."/>
            <person name="Celniker S.E."/>
        </authorList>
    </citation>
    <scope>NUCLEOTIDE SEQUENCE [LARGE SCALE GENOMIC DNA]</scope>
    <source>
        <strain evidence="4">Berkeley</strain>
    </source>
</reference>
<gene>
    <name evidence="2" type="primary">Dmel\CG30432</name>
    <name evidence="2 3" type="ORF">CG30432</name>
    <name evidence="2" type="ORF">Dmel_CG30432</name>
</gene>
<dbReference type="OMA" id="SWERGIN"/>
<dbReference type="AlphaFoldDB" id="A1Z6K6"/>
<reference evidence="2 4" key="9">
    <citation type="journal article" date="2015" name="G3 (Bethesda)">
        <title>Gene Model Annotations for Drosophila melanogaster: Impact of High-Throughput Data.</title>
        <authorList>
            <consortium name="FlyBase Consortium"/>
            <person name="Matthews B.B."/>
            <person name="Dos Santos G."/>
            <person name="Crosby M.A."/>
            <person name="Emmert D.B."/>
            <person name="St Pierre S.E."/>
            <person name="Gramates L.S."/>
            <person name="Zhou P."/>
            <person name="Schroeder A.J."/>
            <person name="Falls K."/>
            <person name="Strelets V."/>
            <person name="Russo S.M."/>
            <person name="Gelbart W.M."/>
            <person name="null"/>
        </authorList>
    </citation>
    <scope>NUCLEOTIDE SEQUENCE [LARGE SCALE GENOMIC DNA]</scope>
    <source>
        <strain evidence="4">Berkeley</strain>
    </source>
</reference>
<dbReference type="BioGRID-ORCS" id="246611">
    <property type="hits" value="0 hits in 1 CRISPR screen"/>
</dbReference>